<dbReference type="Proteomes" id="UP000052022">
    <property type="component" value="Unassembled WGS sequence"/>
</dbReference>
<accession>A0A0P1G0G2</accession>
<proteinExistence type="predicted"/>
<dbReference type="RefSeq" id="WP_058288431.1">
    <property type="nucleotide sequence ID" value="NZ_CYSD01000012.1"/>
</dbReference>
<keyword evidence="2" id="KW-1185">Reference proteome</keyword>
<dbReference type="EMBL" id="CYSD01000012">
    <property type="protein sequence ID" value="CUH75220.1"/>
    <property type="molecule type" value="Genomic_DNA"/>
</dbReference>
<name>A0A0P1G0G2_9RHOB</name>
<evidence type="ECO:0000313" key="2">
    <source>
        <dbReference type="Proteomes" id="UP000052022"/>
    </source>
</evidence>
<sequence length="96" mass="10631">MTQSTELSGALKVLDEKLEQLDVMTEVNGFLVRALRDHEEELMRMTPEETRAMLRVEARATYRPDGTSPNPEALAMLEATLGTGQTADIIPFPARG</sequence>
<dbReference type="AlphaFoldDB" id="A0A0P1G0G2"/>
<reference evidence="1 2" key="1">
    <citation type="submission" date="2015-09" db="EMBL/GenBank/DDBJ databases">
        <authorList>
            <consortium name="Swine Surveillance"/>
        </authorList>
    </citation>
    <scope>NUCLEOTIDE SEQUENCE [LARGE SCALE GENOMIC DNA]</scope>
    <source>
        <strain evidence="1 2">CECT 7557</strain>
    </source>
</reference>
<gene>
    <name evidence="1" type="ORF">TRM7557_00277</name>
</gene>
<protein>
    <submittedName>
        <fullName evidence="1">Uncharacterized protein</fullName>
    </submittedName>
</protein>
<organism evidence="1 2">
    <name type="scientific">Tritonibacter multivorans</name>
    <dbReference type="NCBI Taxonomy" id="928856"/>
    <lineage>
        <taxon>Bacteria</taxon>
        <taxon>Pseudomonadati</taxon>
        <taxon>Pseudomonadota</taxon>
        <taxon>Alphaproteobacteria</taxon>
        <taxon>Rhodobacterales</taxon>
        <taxon>Paracoccaceae</taxon>
        <taxon>Tritonibacter</taxon>
    </lineage>
</organism>
<dbReference type="OrthoDB" id="7866330at2"/>
<evidence type="ECO:0000313" key="1">
    <source>
        <dbReference type="EMBL" id="CUH75220.1"/>
    </source>
</evidence>